<dbReference type="SUPFAM" id="SSF50729">
    <property type="entry name" value="PH domain-like"/>
    <property type="match status" value="1"/>
</dbReference>
<keyword evidence="2 3" id="KW-0040">ANK repeat</keyword>
<reference evidence="6" key="2">
    <citation type="submission" date="2022-12" db="EMBL/GenBank/DDBJ databases">
        <authorList>
            <person name="Webb A."/>
        </authorList>
    </citation>
    <scope>NUCLEOTIDE SEQUENCE</scope>
    <source>
        <strain evidence="6">Pf2</strain>
    </source>
</reference>
<accession>A0AAV0UAY5</accession>
<evidence type="ECO:0000313" key="7">
    <source>
        <dbReference type="Proteomes" id="UP001157938"/>
    </source>
</evidence>
<feature type="region of interest" description="Disordered" evidence="4">
    <location>
        <begin position="338"/>
        <end position="383"/>
    </location>
</feature>
<dbReference type="SUPFAM" id="SSF48403">
    <property type="entry name" value="Ankyrin repeat"/>
    <property type="match status" value="1"/>
</dbReference>
<evidence type="ECO:0000256" key="1">
    <source>
        <dbReference type="ARBA" id="ARBA00022737"/>
    </source>
</evidence>
<evidence type="ECO:0008006" key="9">
    <source>
        <dbReference type="Google" id="ProtNLM"/>
    </source>
</evidence>
<dbReference type="Pfam" id="PF12796">
    <property type="entry name" value="Ank_2"/>
    <property type="match status" value="1"/>
</dbReference>
<dbReference type="Proteomes" id="UP001157938">
    <property type="component" value="Unassembled WGS sequence"/>
</dbReference>
<evidence type="ECO:0000256" key="2">
    <source>
        <dbReference type="ARBA" id="ARBA00023043"/>
    </source>
</evidence>
<protein>
    <recommendedName>
        <fullName evidence="9">PH domain-containing protein</fullName>
    </recommendedName>
</protein>
<evidence type="ECO:0000256" key="3">
    <source>
        <dbReference type="PROSITE-ProRule" id="PRU00023"/>
    </source>
</evidence>
<evidence type="ECO:0000256" key="4">
    <source>
        <dbReference type="SAM" id="MobiDB-lite"/>
    </source>
</evidence>
<dbReference type="AlphaFoldDB" id="A0AAV0UAY5"/>
<dbReference type="PROSITE" id="PS50088">
    <property type="entry name" value="ANK_REPEAT"/>
    <property type="match status" value="2"/>
</dbReference>
<dbReference type="EMBL" id="CANTFK010000943">
    <property type="protein sequence ID" value="CAI5733946.1"/>
    <property type="molecule type" value="Genomic_DNA"/>
</dbReference>
<feature type="compositionally biased region" description="Basic and acidic residues" evidence="4">
    <location>
        <begin position="470"/>
        <end position="482"/>
    </location>
</feature>
<dbReference type="SMART" id="SM00248">
    <property type="entry name" value="ANK"/>
    <property type="match status" value="3"/>
</dbReference>
<feature type="repeat" description="ANK" evidence="3">
    <location>
        <begin position="81"/>
        <end position="114"/>
    </location>
</feature>
<dbReference type="Gene3D" id="1.25.40.20">
    <property type="entry name" value="Ankyrin repeat-containing domain"/>
    <property type="match status" value="1"/>
</dbReference>
<dbReference type="InterPro" id="IPR002110">
    <property type="entry name" value="Ankyrin_rpt"/>
</dbReference>
<dbReference type="PANTHER" id="PTHR24171:SF9">
    <property type="entry name" value="ANKYRIN REPEAT DOMAIN-CONTAINING PROTEIN 39"/>
    <property type="match status" value="1"/>
</dbReference>
<evidence type="ECO:0000313" key="8">
    <source>
        <dbReference type="Proteomes" id="UP001159659"/>
    </source>
</evidence>
<organism evidence="6 8">
    <name type="scientific">Peronospora farinosa</name>
    <dbReference type="NCBI Taxonomy" id="134698"/>
    <lineage>
        <taxon>Eukaryota</taxon>
        <taxon>Sar</taxon>
        <taxon>Stramenopiles</taxon>
        <taxon>Oomycota</taxon>
        <taxon>Peronosporomycetes</taxon>
        <taxon>Peronosporales</taxon>
        <taxon>Peronosporaceae</taxon>
        <taxon>Peronospora</taxon>
    </lineage>
</organism>
<dbReference type="PANTHER" id="PTHR24171">
    <property type="entry name" value="ANKYRIN REPEAT DOMAIN-CONTAINING PROTEIN 39-RELATED"/>
    <property type="match status" value="1"/>
</dbReference>
<keyword evidence="1" id="KW-0677">Repeat</keyword>
<name>A0AAV0UAY5_9STRA</name>
<feature type="compositionally biased region" description="Polar residues" evidence="4">
    <location>
        <begin position="455"/>
        <end position="466"/>
    </location>
</feature>
<feature type="region of interest" description="Disordered" evidence="4">
    <location>
        <begin position="455"/>
        <end position="495"/>
    </location>
</feature>
<proteinExistence type="predicted"/>
<dbReference type="InterPro" id="IPR036770">
    <property type="entry name" value="Ankyrin_rpt-contain_sf"/>
</dbReference>
<feature type="repeat" description="ANK" evidence="3">
    <location>
        <begin position="45"/>
        <end position="78"/>
    </location>
</feature>
<evidence type="ECO:0000313" key="6">
    <source>
        <dbReference type="EMBL" id="CAI5733946.1"/>
    </source>
</evidence>
<evidence type="ECO:0000313" key="5">
    <source>
        <dbReference type="EMBL" id="CAH0485077.1"/>
    </source>
</evidence>
<feature type="compositionally biased region" description="Polar residues" evidence="4">
    <location>
        <begin position="344"/>
        <end position="365"/>
    </location>
</feature>
<dbReference type="Proteomes" id="UP001159659">
    <property type="component" value="Unassembled WGS sequence"/>
</dbReference>
<comment type="caution">
    <text evidence="6">The sequence shown here is derived from an EMBL/GenBank/DDBJ whole genome shotgun (WGS) entry which is preliminary data.</text>
</comment>
<gene>
    <name evidence="5" type="ORF">PFR001_LOCUS803</name>
    <name evidence="6" type="ORF">PFR002_LOCUS7339</name>
</gene>
<dbReference type="EMBL" id="CAKLBC010000171">
    <property type="protein sequence ID" value="CAH0485077.1"/>
    <property type="molecule type" value="Genomic_DNA"/>
</dbReference>
<feature type="compositionally biased region" description="Polar residues" evidence="4">
    <location>
        <begin position="483"/>
        <end position="495"/>
    </location>
</feature>
<reference evidence="5 7" key="1">
    <citation type="submission" date="2021-11" db="EMBL/GenBank/DDBJ databases">
        <authorList>
            <person name="Islam A."/>
            <person name="Islam S."/>
            <person name="Flora M.S."/>
            <person name="Rahman M."/>
            <person name="Ziaur R.M."/>
            <person name="Epstein J.H."/>
            <person name="Hassan M."/>
            <person name="Klassen M."/>
            <person name="Woodard K."/>
            <person name="Webb A."/>
            <person name="Webby R.J."/>
            <person name="El Zowalaty M.E."/>
        </authorList>
    </citation>
    <scope>NUCLEOTIDE SEQUENCE [LARGE SCALE GENOMIC DNA]</scope>
    <source>
        <strain evidence="5">Pf1</strain>
    </source>
</reference>
<keyword evidence="7" id="KW-1185">Reference proteome</keyword>
<sequence length="495" mass="55603">MSIPRNDFLTLWKLSRTGDEAKIQEHIEESDAVARNLVNLKHHRKGTSPLMEAASSKCNEPVVAQLIAAGADVNDVDDTKLKNTALHYAAMTNVDPLTIEALLEAGADAFAINRKGFTPLDVARQSGRKTVGAALLDHMKVHAGWLFLRGKFHWKKRWAVVVACNKQRTSTELCIFRRLSDLRPSVVMLIDEAARMIHFSSTDSYSWLQRDNAFVFDKPVMCHYVKRKKFTRAPICRKTMSLVDVETVHCVFAADSLNNLAQWRRVLESSNFYSREDQTVLHRSSLFDSQNGELYYWPHELVENLRTTILQGQEQEREQANDPLYQRLHATSEERRTALAPAPVTSNELAPETVQTSIQPPSLNKESIGAPHQDLPRHTTPTEGAEEPVAMQNDGRNRVHFAPPQSLTNAKVPLTAESLHTDVQRTESNVSIVSGSDGNSDVPGFVTGIVVMNGSESQESQWQPNLIFQDKNEIESKEENNQKQHQARSLSPESI</sequence>
<dbReference type="PROSITE" id="PS50297">
    <property type="entry name" value="ANK_REP_REGION"/>
    <property type="match status" value="1"/>
</dbReference>